<proteinExistence type="predicted"/>
<evidence type="ECO:0000313" key="2">
    <source>
        <dbReference type="Proteomes" id="UP000554482"/>
    </source>
</evidence>
<accession>A0A7J6X5D2</accession>
<dbReference type="EMBL" id="JABWDY010004724">
    <property type="protein sequence ID" value="KAF5204951.1"/>
    <property type="molecule type" value="Genomic_DNA"/>
</dbReference>
<gene>
    <name evidence="1" type="ORF">FRX31_005464</name>
</gene>
<dbReference type="AlphaFoldDB" id="A0A7J6X5D2"/>
<organism evidence="1 2">
    <name type="scientific">Thalictrum thalictroides</name>
    <name type="common">Rue-anemone</name>
    <name type="synonym">Anemone thalictroides</name>
    <dbReference type="NCBI Taxonomy" id="46969"/>
    <lineage>
        <taxon>Eukaryota</taxon>
        <taxon>Viridiplantae</taxon>
        <taxon>Streptophyta</taxon>
        <taxon>Embryophyta</taxon>
        <taxon>Tracheophyta</taxon>
        <taxon>Spermatophyta</taxon>
        <taxon>Magnoliopsida</taxon>
        <taxon>Ranunculales</taxon>
        <taxon>Ranunculaceae</taxon>
        <taxon>Thalictroideae</taxon>
        <taxon>Thalictrum</taxon>
    </lineage>
</organism>
<sequence length="77" mass="8697">MVYSTVAKCLDNYFKCLKYKVYGASIIPDIDNLLSIDNSLGSASATKQLMYRTALWDQLIHLNKRKIQMAGKLIPSL</sequence>
<name>A0A7J6X5D2_THATH</name>
<evidence type="ECO:0000313" key="1">
    <source>
        <dbReference type="EMBL" id="KAF5204951.1"/>
    </source>
</evidence>
<protein>
    <submittedName>
        <fullName evidence="1">Uncharacterized protein</fullName>
    </submittedName>
</protein>
<reference evidence="1 2" key="1">
    <citation type="submission" date="2020-06" db="EMBL/GenBank/DDBJ databases">
        <title>Transcriptomic and genomic resources for Thalictrum thalictroides and T. hernandezii: Facilitating candidate gene discovery in an emerging model plant lineage.</title>
        <authorList>
            <person name="Arias T."/>
            <person name="Riano-Pachon D.M."/>
            <person name="Di Stilio V.S."/>
        </authorList>
    </citation>
    <scope>NUCLEOTIDE SEQUENCE [LARGE SCALE GENOMIC DNA]</scope>
    <source>
        <strain evidence="2">cv. WT478/WT964</strain>
        <tissue evidence="1">Leaves</tissue>
    </source>
</reference>
<keyword evidence="2" id="KW-1185">Reference proteome</keyword>
<comment type="caution">
    <text evidence="1">The sequence shown here is derived from an EMBL/GenBank/DDBJ whole genome shotgun (WGS) entry which is preliminary data.</text>
</comment>
<dbReference type="Proteomes" id="UP000554482">
    <property type="component" value="Unassembled WGS sequence"/>
</dbReference>